<evidence type="ECO:0000256" key="6">
    <source>
        <dbReference type="ARBA" id="ARBA00022840"/>
    </source>
</evidence>
<keyword evidence="3" id="KW-0963">Cytoplasm</keyword>
<dbReference type="EMBL" id="SCEB01003442">
    <property type="protein sequence ID" value="RXM94380.1"/>
    <property type="molecule type" value="Genomic_DNA"/>
</dbReference>
<feature type="domain" description="Dynein heavy chain coiled coil stalk" evidence="13">
    <location>
        <begin position="57"/>
        <end position="157"/>
    </location>
</feature>
<dbReference type="PANTHER" id="PTHR46961">
    <property type="entry name" value="DYNEIN HEAVY CHAIN 1, AXONEMAL-LIKE PROTEIN"/>
    <property type="match status" value="1"/>
</dbReference>
<evidence type="ECO:0000256" key="8">
    <source>
        <dbReference type="ARBA" id="ARBA00023054"/>
    </source>
</evidence>
<dbReference type="Gene3D" id="1.10.287.2610">
    <property type="match status" value="1"/>
</dbReference>
<dbReference type="Gene3D" id="1.10.8.1220">
    <property type="match status" value="1"/>
</dbReference>
<dbReference type="GO" id="GO:0051959">
    <property type="term" value="F:dynein light intermediate chain binding"/>
    <property type="evidence" value="ECO:0007669"/>
    <property type="project" value="InterPro"/>
</dbReference>
<proteinExistence type="inferred from homology"/>
<protein>
    <submittedName>
        <fullName evidence="14">Dynein beta chain, ciliary</fullName>
    </submittedName>
</protein>
<dbReference type="InterPro" id="IPR026983">
    <property type="entry name" value="DHC"/>
</dbReference>
<keyword evidence="12" id="KW-0966">Cell projection</keyword>
<dbReference type="GO" id="GO:0005930">
    <property type="term" value="C:axoneme"/>
    <property type="evidence" value="ECO:0007669"/>
    <property type="project" value="UniProtKB-SubCell"/>
</dbReference>
<keyword evidence="6" id="KW-0067">ATP-binding</keyword>
<evidence type="ECO:0000256" key="2">
    <source>
        <dbReference type="ARBA" id="ARBA00008887"/>
    </source>
</evidence>
<dbReference type="InterPro" id="IPR024743">
    <property type="entry name" value="Dynein_HC_stalk"/>
</dbReference>
<keyword evidence="11" id="KW-0206">Cytoskeleton</keyword>
<dbReference type="Pfam" id="PF12777">
    <property type="entry name" value="MT"/>
    <property type="match status" value="1"/>
</dbReference>
<evidence type="ECO:0000256" key="7">
    <source>
        <dbReference type="ARBA" id="ARBA00023017"/>
    </source>
</evidence>
<dbReference type="GO" id="GO:0007018">
    <property type="term" value="P:microtubule-based movement"/>
    <property type="evidence" value="ECO:0007669"/>
    <property type="project" value="InterPro"/>
</dbReference>
<keyword evidence="5" id="KW-0547">Nucleotide-binding</keyword>
<evidence type="ECO:0000313" key="14">
    <source>
        <dbReference type="EMBL" id="RXM94380.1"/>
    </source>
</evidence>
<evidence type="ECO:0000256" key="3">
    <source>
        <dbReference type="ARBA" id="ARBA00022490"/>
    </source>
</evidence>
<keyword evidence="10" id="KW-0505">Motor protein</keyword>
<dbReference type="Gene3D" id="6.10.140.1060">
    <property type="match status" value="1"/>
</dbReference>
<evidence type="ECO:0000256" key="10">
    <source>
        <dbReference type="ARBA" id="ARBA00023175"/>
    </source>
</evidence>
<organism evidence="14 15">
    <name type="scientific">Acipenser ruthenus</name>
    <name type="common">Sterlet sturgeon</name>
    <dbReference type="NCBI Taxonomy" id="7906"/>
    <lineage>
        <taxon>Eukaryota</taxon>
        <taxon>Metazoa</taxon>
        <taxon>Chordata</taxon>
        <taxon>Craniata</taxon>
        <taxon>Vertebrata</taxon>
        <taxon>Euteleostomi</taxon>
        <taxon>Actinopterygii</taxon>
        <taxon>Chondrostei</taxon>
        <taxon>Acipenseriformes</taxon>
        <taxon>Acipenseridae</taxon>
        <taxon>Acipenser</taxon>
    </lineage>
</organism>
<evidence type="ECO:0000256" key="12">
    <source>
        <dbReference type="ARBA" id="ARBA00023273"/>
    </source>
</evidence>
<keyword evidence="9" id="KW-0969">Cilium</keyword>
<evidence type="ECO:0000256" key="11">
    <source>
        <dbReference type="ARBA" id="ARBA00023212"/>
    </source>
</evidence>
<dbReference type="GO" id="GO:0030286">
    <property type="term" value="C:dynein complex"/>
    <property type="evidence" value="ECO:0007669"/>
    <property type="project" value="UniProtKB-KW"/>
</dbReference>
<dbReference type="GO" id="GO:0045505">
    <property type="term" value="F:dynein intermediate chain binding"/>
    <property type="evidence" value="ECO:0007669"/>
    <property type="project" value="InterPro"/>
</dbReference>
<evidence type="ECO:0000256" key="4">
    <source>
        <dbReference type="ARBA" id="ARBA00022701"/>
    </source>
</evidence>
<dbReference type="GO" id="GO:0005874">
    <property type="term" value="C:microtubule"/>
    <property type="evidence" value="ECO:0007669"/>
    <property type="project" value="UniProtKB-KW"/>
</dbReference>
<evidence type="ECO:0000256" key="9">
    <source>
        <dbReference type="ARBA" id="ARBA00023069"/>
    </source>
</evidence>
<accession>A0A444V1V6</accession>
<keyword evidence="7" id="KW-0243">Dynein</keyword>
<sequence>MNPPEFIPHKLMEEKDVELFTKILTGIGKRYFEVNDFLEALIHFDKEQIPEVIYFYLKELDTSLATLTAAFEKAIAEKIRCQDELNRTNKTIELANRLVKALASENVRWVHCVAQYHEQEQTLCGDVLLTAAFISYTGSFSKRYCHELVENLWMPYLRSQKLELTKQQIYFKIELKFLEDELLTRLSETESNFLGDNLLVEKLETTKHTAAEIEMKVLEAKVNEVKINEAREHYHPAVARASLLYFIMNDLNKINPMYQFSLKAFNVVFHKAVHQAEPSDVRRRVNNLIHCITFSSFNYISRGLFERDTYLHSSVGFPVLQNIPLHHGGPHNLSERSLHLPGDSLTELALAPGFVVLSNLDYQGYHRYIDRMLPHESPVHYGLHPNAELEFLTITSDNLFHTLLELLPRGSVIGEGATQTVEEQVQYCNTESLSI</sequence>
<comment type="caution">
    <text evidence="14">The sequence shown here is derived from an EMBL/GenBank/DDBJ whole genome shotgun (WGS) entry which is preliminary data.</text>
</comment>
<evidence type="ECO:0000256" key="5">
    <source>
        <dbReference type="ARBA" id="ARBA00022741"/>
    </source>
</evidence>
<evidence type="ECO:0000256" key="1">
    <source>
        <dbReference type="ARBA" id="ARBA00004430"/>
    </source>
</evidence>
<comment type="subcellular location">
    <subcellularLocation>
        <location evidence="1">Cytoplasm</location>
        <location evidence="1">Cytoskeleton</location>
        <location evidence="1">Cilium axoneme</location>
    </subcellularLocation>
</comment>
<dbReference type="PANTHER" id="PTHR46961:SF22">
    <property type="entry name" value="DYNEIN BETA CHAIN, CILIARY"/>
    <property type="match status" value="1"/>
</dbReference>
<name>A0A444V1V6_ACIRT</name>
<evidence type="ECO:0000259" key="13">
    <source>
        <dbReference type="Pfam" id="PF12777"/>
    </source>
</evidence>
<gene>
    <name evidence="14" type="ORF">EOD39_18052</name>
</gene>
<comment type="similarity">
    <text evidence="2">Belongs to the dynein heavy chain family.</text>
</comment>
<keyword evidence="4" id="KW-0493">Microtubule</keyword>
<dbReference type="Proteomes" id="UP000289886">
    <property type="component" value="Unassembled WGS sequence"/>
</dbReference>
<reference evidence="14 15" key="1">
    <citation type="submission" date="2019-01" db="EMBL/GenBank/DDBJ databases">
        <title>Draft Genome and Complete Hox-Cluster Characterization of the Sterlet Sturgeon (Acipenser ruthenus).</title>
        <authorList>
            <person name="Wei Q."/>
        </authorList>
    </citation>
    <scope>NUCLEOTIDE SEQUENCE [LARGE SCALE GENOMIC DNA]</scope>
    <source>
        <strain evidence="14">WHYD16114868_AA</strain>
        <tissue evidence="14">Blood</tissue>
    </source>
</reference>
<dbReference type="AlphaFoldDB" id="A0A444V1V6"/>
<dbReference type="GO" id="GO:0005524">
    <property type="term" value="F:ATP binding"/>
    <property type="evidence" value="ECO:0007669"/>
    <property type="project" value="UniProtKB-KW"/>
</dbReference>
<keyword evidence="15" id="KW-1185">Reference proteome</keyword>
<evidence type="ECO:0000313" key="15">
    <source>
        <dbReference type="Proteomes" id="UP000289886"/>
    </source>
</evidence>
<keyword evidence="8" id="KW-0175">Coiled coil</keyword>
<dbReference type="FunFam" id="1.10.8.1220:FF:000001">
    <property type="entry name" value="Dynein axonemal heavy chain 5"/>
    <property type="match status" value="1"/>
</dbReference>